<reference evidence="1" key="2">
    <citation type="journal article" date="2015" name="Fish Shellfish Immunol.">
        <title>Early steps in the European eel (Anguilla anguilla)-Vibrio vulnificus interaction in the gills: Role of the RtxA13 toxin.</title>
        <authorList>
            <person name="Callol A."/>
            <person name="Pajuelo D."/>
            <person name="Ebbesson L."/>
            <person name="Teles M."/>
            <person name="MacKenzie S."/>
            <person name="Amaro C."/>
        </authorList>
    </citation>
    <scope>NUCLEOTIDE SEQUENCE</scope>
</reference>
<organism evidence="1">
    <name type="scientific">Anguilla anguilla</name>
    <name type="common">European freshwater eel</name>
    <name type="synonym">Muraena anguilla</name>
    <dbReference type="NCBI Taxonomy" id="7936"/>
    <lineage>
        <taxon>Eukaryota</taxon>
        <taxon>Metazoa</taxon>
        <taxon>Chordata</taxon>
        <taxon>Craniata</taxon>
        <taxon>Vertebrata</taxon>
        <taxon>Euteleostomi</taxon>
        <taxon>Actinopterygii</taxon>
        <taxon>Neopterygii</taxon>
        <taxon>Teleostei</taxon>
        <taxon>Anguilliformes</taxon>
        <taxon>Anguillidae</taxon>
        <taxon>Anguilla</taxon>
    </lineage>
</organism>
<sequence>MAFQLLLRNCYPTHKPDVWEGSVSRAVEVSYGLHDNHSLRVYLLHGIQPLPWCRNAGVWDSMLKSSTHLYQL</sequence>
<dbReference type="EMBL" id="GBXM01017854">
    <property type="protein sequence ID" value="JAH90723.1"/>
    <property type="molecule type" value="Transcribed_RNA"/>
</dbReference>
<protein>
    <submittedName>
        <fullName evidence="1">Uncharacterized protein</fullName>
    </submittedName>
</protein>
<reference evidence="1" key="1">
    <citation type="submission" date="2014-11" db="EMBL/GenBank/DDBJ databases">
        <authorList>
            <person name="Amaro Gonzalez C."/>
        </authorList>
    </citation>
    <scope>NUCLEOTIDE SEQUENCE</scope>
</reference>
<dbReference type="AlphaFoldDB" id="A0A0E9WMP5"/>
<name>A0A0E9WMP5_ANGAN</name>
<proteinExistence type="predicted"/>
<accession>A0A0E9WMP5</accession>
<evidence type="ECO:0000313" key="1">
    <source>
        <dbReference type="EMBL" id="JAH90723.1"/>
    </source>
</evidence>